<dbReference type="EMBL" id="FWEV01000019">
    <property type="protein sequence ID" value="SLM27832.1"/>
    <property type="molecule type" value="Genomic_DNA"/>
</dbReference>
<dbReference type="OrthoDB" id="9920020at2"/>
<protein>
    <submittedName>
        <fullName evidence="2">Uncharacterized protein</fullName>
    </submittedName>
</protein>
<dbReference type="Proteomes" id="UP000191931">
    <property type="component" value="Unassembled WGS sequence"/>
</dbReference>
<name>A0A1W1H5V2_9BACT</name>
<reference evidence="2 3" key="1">
    <citation type="submission" date="2017-03" db="EMBL/GenBank/DDBJ databases">
        <authorList>
            <person name="Afonso C.L."/>
            <person name="Miller P.J."/>
            <person name="Scott M.A."/>
            <person name="Spackman E."/>
            <person name="Goraichik I."/>
            <person name="Dimitrov K.M."/>
            <person name="Suarez D.L."/>
            <person name="Swayne D.E."/>
        </authorList>
    </citation>
    <scope>NUCLEOTIDE SEQUENCE [LARGE SCALE GENOMIC DNA]</scope>
    <source>
        <strain evidence="2">PRJEB14757</strain>
    </source>
</reference>
<organism evidence="2 3">
    <name type="scientific">Desulfamplus magnetovallimortis</name>
    <dbReference type="NCBI Taxonomy" id="1246637"/>
    <lineage>
        <taxon>Bacteria</taxon>
        <taxon>Pseudomonadati</taxon>
        <taxon>Thermodesulfobacteriota</taxon>
        <taxon>Desulfobacteria</taxon>
        <taxon>Desulfobacterales</taxon>
        <taxon>Desulfobacteraceae</taxon>
        <taxon>Desulfamplus</taxon>
    </lineage>
</organism>
<feature type="compositionally biased region" description="Low complexity" evidence="1">
    <location>
        <begin position="1"/>
        <end position="26"/>
    </location>
</feature>
<evidence type="ECO:0000256" key="1">
    <source>
        <dbReference type="SAM" id="MobiDB-lite"/>
    </source>
</evidence>
<gene>
    <name evidence="2" type="ORF">MTBBW1_1150005</name>
</gene>
<accession>A0A1W1H5V2</accession>
<proteinExistence type="predicted"/>
<dbReference type="STRING" id="1246637.MTBBW1_1150005"/>
<dbReference type="RefSeq" id="WP_080804280.1">
    <property type="nucleotide sequence ID" value="NZ_LT828546.1"/>
</dbReference>
<dbReference type="AlphaFoldDB" id="A0A1W1H5V2"/>
<evidence type="ECO:0000313" key="3">
    <source>
        <dbReference type="Proteomes" id="UP000191931"/>
    </source>
</evidence>
<evidence type="ECO:0000313" key="2">
    <source>
        <dbReference type="EMBL" id="SLM27832.1"/>
    </source>
</evidence>
<sequence>MDTTNNDTITPEPETPEPETTTQTETQRIRNRISKYDDIETTIEKLTGQRDAKARWRYRTEEETLNASIVAMHHLTPLNILIERNLKEINQLKIISAS</sequence>
<keyword evidence="3" id="KW-1185">Reference proteome</keyword>
<feature type="region of interest" description="Disordered" evidence="1">
    <location>
        <begin position="1"/>
        <end position="32"/>
    </location>
</feature>